<accession>A0A6J6IIJ9</accession>
<protein>
    <submittedName>
        <fullName evidence="1">Unannotated protein</fullName>
    </submittedName>
</protein>
<dbReference type="AlphaFoldDB" id="A0A6J6IIJ9"/>
<sequence length="85" mass="9154">MAVEGNERAIVERVGDETRFLHDGDHRSVADRHAGSFLTAVLQGIEAEIGQMRRRLPRGIHTEDAAGLFRGVVVGTGIGCETDIG</sequence>
<proteinExistence type="predicted"/>
<evidence type="ECO:0000313" key="1">
    <source>
        <dbReference type="EMBL" id="CAB4624300.1"/>
    </source>
</evidence>
<dbReference type="EMBL" id="CAEZUP010000133">
    <property type="protein sequence ID" value="CAB4624300.1"/>
    <property type="molecule type" value="Genomic_DNA"/>
</dbReference>
<reference evidence="1" key="1">
    <citation type="submission" date="2020-05" db="EMBL/GenBank/DDBJ databases">
        <authorList>
            <person name="Chiriac C."/>
            <person name="Salcher M."/>
            <person name="Ghai R."/>
            <person name="Kavagutti S V."/>
        </authorList>
    </citation>
    <scope>NUCLEOTIDE SEQUENCE</scope>
</reference>
<name>A0A6J6IIJ9_9ZZZZ</name>
<gene>
    <name evidence="1" type="ORF">UFOPK1835_02039</name>
</gene>
<organism evidence="1">
    <name type="scientific">freshwater metagenome</name>
    <dbReference type="NCBI Taxonomy" id="449393"/>
    <lineage>
        <taxon>unclassified sequences</taxon>
        <taxon>metagenomes</taxon>
        <taxon>ecological metagenomes</taxon>
    </lineage>
</organism>